<name>A0A0A9E423_ARUDO</name>
<evidence type="ECO:0000313" key="2">
    <source>
        <dbReference type="EMBL" id="JAD90732.1"/>
    </source>
</evidence>
<reference evidence="2" key="2">
    <citation type="journal article" date="2015" name="Data Brief">
        <title>Shoot transcriptome of the giant reed, Arundo donax.</title>
        <authorList>
            <person name="Barrero R.A."/>
            <person name="Guerrero F.D."/>
            <person name="Moolhuijzen P."/>
            <person name="Goolsby J.A."/>
            <person name="Tidwell J."/>
            <person name="Bellgard S.E."/>
            <person name="Bellgard M.I."/>
        </authorList>
    </citation>
    <scope>NUCLEOTIDE SEQUENCE</scope>
    <source>
        <tissue evidence="2">Shoot tissue taken approximately 20 cm above the soil surface</tissue>
    </source>
</reference>
<protein>
    <submittedName>
        <fullName evidence="2">Uncharacterized protein</fullName>
    </submittedName>
</protein>
<dbReference type="EMBL" id="GBRH01207163">
    <property type="protein sequence ID" value="JAD90732.1"/>
    <property type="molecule type" value="Transcribed_RNA"/>
</dbReference>
<evidence type="ECO:0000256" key="1">
    <source>
        <dbReference type="SAM" id="SignalP"/>
    </source>
</evidence>
<keyword evidence="1" id="KW-0732">Signal</keyword>
<reference evidence="2" key="1">
    <citation type="submission" date="2014-09" db="EMBL/GenBank/DDBJ databases">
        <authorList>
            <person name="Magalhaes I.L.F."/>
            <person name="Oliveira U."/>
            <person name="Santos F.R."/>
            <person name="Vidigal T.H.D.A."/>
            <person name="Brescovit A.D."/>
            <person name="Santos A.J."/>
        </authorList>
    </citation>
    <scope>NUCLEOTIDE SEQUENCE</scope>
    <source>
        <tissue evidence="2">Shoot tissue taken approximately 20 cm above the soil surface</tissue>
    </source>
</reference>
<feature type="chain" id="PRO_5002046743" evidence="1">
    <location>
        <begin position="18"/>
        <end position="39"/>
    </location>
</feature>
<dbReference type="AlphaFoldDB" id="A0A0A9E423"/>
<organism evidence="2">
    <name type="scientific">Arundo donax</name>
    <name type="common">Giant reed</name>
    <name type="synonym">Donax arundinaceus</name>
    <dbReference type="NCBI Taxonomy" id="35708"/>
    <lineage>
        <taxon>Eukaryota</taxon>
        <taxon>Viridiplantae</taxon>
        <taxon>Streptophyta</taxon>
        <taxon>Embryophyta</taxon>
        <taxon>Tracheophyta</taxon>
        <taxon>Spermatophyta</taxon>
        <taxon>Magnoliopsida</taxon>
        <taxon>Liliopsida</taxon>
        <taxon>Poales</taxon>
        <taxon>Poaceae</taxon>
        <taxon>PACMAD clade</taxon>
        <taxon>Arundinoideae</taxon>
        <taxon>Arundineae</taxon>
        <taxon>Arundo</taxon>
    </lineage>
</organism>
<feature type="signal peptide" evidence="1">
    <location>
        <begin position="1"/>
        <end position="17"/>
    </location>
</feature>
<sequence>MAAAAALLLLSISRAPCRRWPPLCYHRSMMQQSDHMNAT</sequence>
<accession>A0A0A9E423</accession>
<proteinExistence type="predicted"/>